<reference evidence="2 3" key="1">
    <citation type="submission" date="2018-06" db="EMBL/GenBank/DDBJ databases">
        <authorList>
            <consortium name="Pathogen Informatics"/>
            <person name="Doyle S."/>
        </authorList>
    </citation>
    <scope>NUCLEOTIDE SEQUENCE [LARGE SCALE GENOMIC DNA]</scope>
    <source>
        <strain evidence="2 3">NCTC8849</strain>
    </source>
</reference>
<name>A0A377WRL0_KLEPN</name>
<organism evidence="2 3">
    <name type="scientific">Klebsiella pneumoniae</name>
    <dbReference type="NCBI Taxonomy" id="573"/>
    <lineage>
        <taxon>Bacteria</taxon>
        <taxon>Pseudomonadati</taxon>
        <taxon>Pseudomonadota</taxon>
        <taxon>Gammaproteobacteria</taxon>
        <taxon>Enterobacterales</taxon>
        <taxon>Enterobacteriaceae</taxon>
        <taxon>Klebsiella/Raoultella group</taxon>
        <taxon>Klebsiella</taxon>
        <taxon>Klebsiella pneumoniae complex</taxon>
    </lineage>
</organism>
<dbReference type="AlphaFoldDB" id="A0A377WRL0"/>
<evidence type="ECO:0000256" key="1">
    <source>
        <dbReference type="SAM" id="MobiDB-lite"/>
    </source>
</evidence>
<sequence>MGDAPRGDAALKLAVATPRQDENRWLGDYGSPLRDNALKLALLEENKLLPEVQNQLLSTLSEEAYGQRWLSTQETNALFLAGRTLADLPGSWQAKTSLQAEPLAGDKSANPQPRRRSAGGAAGE</sequence>
<dbReference type="SUPFAM" id="SSF48239">
    <property type="entry name" value="Terpenoid cyclases/Protein prenyltransferases"/>
    <property type="match status" value="1"/>
</dbReference>
<feature type="region of interest" description="Disordered" evidence="1">
    <location>
        <begin position="96"/>
        <end position="124"/>
    </location>
</feature>
<evidence type="ECO:0000313" key="3">
    <source>
        <dbReference type="Proteomes" id="UP000254799"/>
    </source>
</evidence>
<dbReference type="Proteomes" id="UP000254799">
    <property type="component" value="Unassembled WGS sequence"/>
</dbReference>
<gene>
    <name evidence="2" type="ORF">NCTC8849_04611</name>
</gene>
<accession>A0A377WRL0</accession>
<evidence type="ECO:0000313" key="2">
    <source>
        <dbReference type="EMBL" id="STT55981.1"/>
    </source>
</evidence>
<protein>
    <submittedName>
        <fullName evidence="2">Alpha-2-macroglobulin</fullName>
    </submittedName>
</protein>
<dbReference type="InterPro" id="IPR008930">
    <property type="entry name" value="Terpenoid_cyclase/PrenylTrfase"/>
</dbReference>
<proteinExistence type="predicted"/>
<dbReference type="EMBL" id="UGLC01000002">
    <property type="protein sequence ID" value="STT55981.1"/>
    <property type="molecule type" value="Genomic_DNA"/>
</dbReference>